<comment type="caution">
    <text evidence="1">The sequence shown here is derived from an EMBL/GenBank/DDBJ whole genome shotgun (WGS) entry which is preliminary data.</text>
</comment>
<dbReference type="AlphaFoldDB" id="A0A8J5FPS7"/>
<keyword evidence="2" id="KW-1185">Reference proteome</keyword>
<gene>
    <name evidence="1" type="ORF">ZIOFF_047603</name>
</gene>
<dbReference type="Proteomes" id="UP000734854">
    <property type="component" value="Unassembled WGS sequence"/>
</dbReference>
<reference evidence="1 2" key="1">
    <citation type="submission" date="2020-08" db="EMBL/GenBank/DDBJ databases">
        <title>Plant Genome Project.</title>
        <authorList>
            <person name="Zhang R.-G."/>
        </authorList>
    </citation>
    <scope>NUCLEOTIDE SEQUENCE [LARGE SCALE GENOMIC DNA]</scope>
    <source>
        <tissue evidence="1">Rhizome</tissue>
    </source>
</reference>
<evidence type="ECO:0000313" key="1">
    <source>
        <dbReference type="EMBL" id="KAG6492638.1"/>
    </source>
</evidence>
<protein>
    <submittedName>
        <fullName evidence="1">Uncharacterized protein</fullName>
    </submittedName>
</protein>
<name>A0A8J5FPS7_ZINOF</name>
<evidence type="ECO:0000313" key="2">
    <source>
        <dbReference type="Proteomes" id="UP000734854"/>
    </source>
</evidence>
<proteinExistence type="predicted"/>
<accession>A0A8J5FPS7</accession>
<dbReference type="EMBL" id="JACMSC010000013">
    <property type="protein sequence ID" value="KAG6492638.1"/>
    <property type="molecule type" value="Genomic_DNA"/>
</dbReference>
<sequence length="100" mass="11100">MVAKRSVIALPLAAVAERPIAASTLVTVAERPIATLPLTMAVERSIMALRLSRRPPCACGELVLAASFYESRSPEFEFPQCGFTLQQYKDKQIEFTDQRE</sequence>
<organism evidence="1 2">
    <name type="scientific">Zingiber officinale</name>
    <name type="common">Ginger</name>
    <name type="synonym">Amomum zingiber</name>
    <dbReference type="NCBI Taxonomy" id="94328"/>
    <lineage>
        <taxon>Eukaryota</taxon>
        <taxon>Viridiplantae</taxon>
        <taxon>Streptophyta</taxon>
        <taxon>Embryophyta</taxon>
        <taxon>Tracheophyta</taxon>
        <taxon>Spermatophyta</taxon>
        <taxon>Magnoliopsida</taxon>
        <taxon>Liliopsida</taxon>
        <taxon>Zingiberales</taxon>
        <taxon>Zingiberaceae</taxon>
        <taxon>Zingiber</taxon>
    </lineage>
</organism>